<name>A0AAE0ERF7_9CHLO</name>
<dbReference type="EMBL" id="LGRX02034658">
    <property type="protein sequence ID" value="KAK3237277.1"/>
    <property type="molecule type" value="Genomic_DNA"/>
</dbReference>
<feature type="region of interest" description="Disordered" evidence="1">
    <location>
        <begin position="1"/>
        <end position="52"/>
    </location>
</feature>
<reference evidence="2 3" key="1">
    <citation type="journal article" date="2015" name="Genome Biol. Evol.">
        <title>Comparative Genomics of a Bacterivorous Green Alga Reveals Evolutionary Causalities and Consequences of Phago-Mixotrophic Mode of Nutrition.</title>
        <authorList>
            <person name="Burns J.A."/>
            <person name="Paasch A."/>
            <person name="Narechania A."/>
            <person name="Kim E."/>
        </authorList>
    </citation>
    <scope>NUCLEOTIDE SEQUENCE [LARGE SCALE GENOMIC DNA]</scope>
    <source>
        <strain evidence="2 3">PLY_AMNH</strain>
    </source>
</reference>
<dbReference type="Proteomes" id="UP001190700">
    <property type="component" value="Unassembled WGS sequence"/>
</dbReference>
<sequence>MPPTPVDLAGEAQGDEALRITSNRDPPPEMPRRRMKDPVLDRDMPPTPVDLAGEAQGDEALRIKLGWVCCDCGACHASNRIVTTRTRPRHRTMFKQIISLPTLPEEAVEDDKQHPDGEEEEEKSDSGSLEEADADGNLPDPEAVQEDLDHVDPEIVRNVKMEIEGKLMSLDNLADMEVTITV</sequence>
<feature type="compositionally biased region" description="Acidic residues" evidence="1">
    <location>
        <begin position="117"/>
        <end position="134"/>
    </location>
</feature>
<comment type="caution">
    <text evidence="2">The sequence shown here is derived from an EMBL/GenBank/DDBJ whole genome shotgun (WGS) entry which is preliminary data.</text>
</comment>
<gene>
    <name evidence="2" type="ORF">CYMTET_52644</name>
</gene>
<evidence type="ECO:0000313" key="3">
    <source>
        <dbReference type="Proteomes" id="UP001190700"/>
    </source>
</evidence>
<feature type="compositionally biased region" description="Basic and acidic residues" evidence="1">
    <location>
        <begin position="26"/>
        <end position="44"/>
    </location>
</feature>
<evidence type="ECO:0000313" key="2">
    <source>
        <dbReference type="EMBL" id="KAK3237277.1"/>
    </source>
</evidence>
<keyword evidence="3" id="KW-1185">Reference proteome</keyword>
<feature type="region of interest" description="Disordered" evidence="1">
    <location>
        <begin position="100"/>
        <end position="151"/>
    </location>
</feature>
<evidence type="ECO:0000256" key="1">
    <source>
        <dbReference type="SAM" id="MobiDB-lite"/>
    </source>
</evidence>
<dbReference type="AlphaFoldDB" id="A0AAE0ERF7"/>
<accession>A0AAE0ERF7</accession>
<proteinExistence type="predicted"/>
<protein>
    <submittedName>
        <fullName evidence="2">Uncharacterized protein</fullName>
    </submittedName>
</protein>
<organism evidence="2 3">
    <name type="scientific">Cymbomonas tetramitiformis</name>
    <dbReference type="NCBI Taxonomy" id="36881"/>
    <lineage>
        <taxon>Eukaryota</taxon>
        <taxon>Viridiplantae</taxon>
        <taxon>Chlorophyta</taxon>
        <taxon>Pyramimonadophyceae</taxon>
        <taxon>Pyramimonadales</taxon>
        <taxon>Pyramimonadaceae</taxon>
        <taxon>Cymbomonas</taxon>
    </lineage>
</organism>